<evidence type="ECO:0000313" key="3">
    <source>
        <dbReference type="Proteomes" id="UP000569914"/>
    </source>
</evidence>
<proteinExistence type="predicted"/>
<protein>
    <submittedName>
        <fullName evidence="2">Uncharacterized protein</fullName>
    </submittedName>
</protein>
<accession>A0A7Y9I214</accession>
<dbReference type="Proteomes" id="UP000569914">
    <property type="component" value="Unassembled WGS sequence"/>
</dbReference>
<dbReference type="RefSeq" id="WP_179747672.1">
    <property type="nucleotide sequence ID" value="NZ_JACCBU010000001.1"/>
</dbReference>
<comment type="caution">
    <text evidence="2">The sequence shown here is derived from an EMBL/GenBank/DDBJ whole genome shotgun (WGS) entry which is preliminary data.</text>
</comment>
<dbReference type="EMBL" id="JACCBU010000001">
    <property type="protein sequence ID" value="NYE68795.1"/>
    <property type="molecule type" value="Genomic_DNA"/>
</dbReference>
<reference evidence="2 3" key="1">
    <citation type="submission" date="2020-07" db="EMBL/GenBank/DDBJ databases">
        <title>Sequencing the genomes of 1000 actinobacteria strains.</title>
        <authorList>
            <person name="Klenk H.-P."/>
        </authorList>
    </citation>
    <scope>NUCLEOTIDE SEQUENCE [LARGE SCALE GENOMIC DNA]</scope>
    <source>
        <strain evidence="2 3">DSM 22083</strain>
    </source>
</reference>
<evidence type="ECO:0000256" key="1">
    <source>
        <dbReference type="SAM" id="MobiDB-lite"/>
    </source>
</evidence>
<name>A0A7Y9I214_9ACTN</name>
<feature type="region of interest" description="Disordered" evidence="1">
    <location>
        <begin position="1"/>
        <end position="60"/>
    </location>
</feature>
<evidence type="ECO:0000313" key="2">
    <source>
        <dbReference type="EMBL" id="NYE68795.1"/>
    </source>
</evidence>
<gene>
    <name evidence="2" type="ORF">BKA15_000124</name>
</gene>
<dbReference type="AlphaFoldDB" id="A0A7Y9I214"/>
<sequence length="60" mass="6547">MLPESPTTPDADFDPEQVDEEGRRVFEMPPGSTPETAQHPPSKRNLNAAKEEAAEPEQSG</sequence>
<organism evidence="2 3">
    <name type="scientific">Microlunatus parietis</name>
    <dbReference type="NCBI Taxonomy" id="682979"/>
    <lineage>
        <taxon>Bacteria</taxon>
        <taxon>Bacillati</taxon>
        <taxon>Actinomycetota</taxon>
        <taxon>Actinomycetes</taxon>
        <taxon>Propionibacteriales</taxon>
        <taxon>Propionibacteriaceae</taxon>
        <taxon>Microlunatus</taxon>
    </lineage>
</organism>
<keyword evidence="3" id="KW-1185">Reference proteome</keyword>